<dbReference type="InterPro" id="IPR036390">
    <property type="entry name" value="WH_DNA-bd_sf"/>
</dbReference>
<dbReference type="GO" id="GO:0003700">
    <property type="term" value="F:DNA-binding transcription factor activity"/>
    <property type="evidence" value="ECO:0007669"/>
    <property type="project" value="InterPro"/>
</dbReference>
<dbReference type="GO" id="GO:0003677">
    <property type="term" value="F:DNA binding"/>
    <property type="evidence" value="ECO:0007669"/>
    <property type="project" value="UniProtKB-KW"/>
</dbReference>
<keyword evidence="8" id="KW-0032">Aminotransferase</keyword>
<keyword evidence="2" id="KW-0663">Pyridoxal phosphate</keyword>
<reference evidence="9" key="1">
    <citation type="submission" date="2018-05" db="EMBL/GenBank/DDBJ databases">
        <authorList>
            <person name="Li Y."/>
        </authorList>
    </citation>
    <scope>NUCLEOTIDE SEQUENCE [LARGE SCALE GENOMIC DNA]</scope>
    <source>
        <strain evidence="9">3d-2-2</strain>
    </source>
</reference>
<dbReference type="SUPFAM" id="SSF53383">
    <property type="entry name" value="PLP-dependent transferases"/>
    <property type="match status" value="1"/>
</dbReference>
<dbReference type="GO" id="GO:0030170">
    <property type="term" value="F:pyridoxal phosphate binding"/>
    <property type="evidence" value="ECO:0007669"/>
    <property type="project" value="InterPro"/>
</dbReference>
<dbReference type="Pfam" id="PF00392">
    <property type="entry name" value="GntR"/>
    <property type="match status" value="1"/>
</dbReference>
<dbReference type="Pfam" id="PF00155">
    <property type="entry name" value="Aminotran_1_2"/>
    <property type="match status" value="1"/>
</dbReference>
<dbReference type="CDD" id="cd07377">
    <property type="entry name" value="WHTH_GntR"/>
    <property type="match status" value="1"/>
</dbReference>
<dbReference type="Gene3D" id="3.90.1150.10">
    <property type="entry name" value="Aspartate Aminotransferase, domain 1"/>
    <property type="match status" value="1"/>
</dbReference>
<keyword evidence="4" id="KW-0238">DNA-binding</keyword>
<dbReference type="AlphaFoldDB" id="A0A2V1K044"/>
<dbReference type="InterPro" id="IPR004839">
    <property type="entry name" value="Aminotransferase_I/II_large"/>
</dbReference>
<evidence type="ECO:0000256" key="5">
    <source>
        <dbReference type="ARBA" id="ARBA00023163"/>
    </source>
</evidence>
<evidence type="ECO:0000313" key="9">
    <source>
        <dbReference type="Proteomes" id="UP000245212"/>
    </source>
</evidence>
<feature type="compositionally biased region" description="Low complexity" evidence="6">
    <location>
        <begin position="83"/>
        <end position="105"/>
    </location>
</feature>
<keyword evidence="8" id="KW-0808">Transferase</keyword>
<dbReference type="PROSITE" id="PS50949">
    <property type="entry name" value="HTH_GNTR"/>
    <property type="match status" value="1"/>
</dbReference>
<dbReference type="SUPFAM" id="SSF46785">
    <property type="entry name" value="Winged helix' DNA-binding domain"/>
    <property type="match status" value="1"/>
</dbReference>
<dbReference type="PANTHER" id="PTHR46577">
    <property type="entry name" value="HTH-TYPE TRANSCRIPTIONAL REGULATORY PROTEIN GABR"/>
    <property type="match status" value="1"/>
</dbReference>
<dbReference type="InterPro" id="IPR015421">
    <property type="entry name" value="PyrdxlP-dep_Trfase_major"/>
</dbReference>
<evidence type="ECO:0000256" key="1">
    <source>
        <dbReference type="ARBA" id="ARBA00005384"/>
    </source>
</evidence>
<dbReference type="InterPro" id="IPR000524">
    <property type="entry name" value="Tscrpt_reg_HTH_GntR"/>
</dbReference>
<sequence>MWSPDLTQYQGAIYEKIAAALEHDIRSGLLQPGTRLPTLKELASSLGVTPGTVNRAYELAQRRNLVEGEVGRGTFVQPRRTQSHQPPASAQQPAPASPAVAADAHSAAPVSDTIDLSIVKPNLQLQEPYVRAVLKELAHSGSLSEMLDYTPDGGLLLHRQAGAAWMRHGGLDADASQVVLTAGAQHGLWVAVHALTRPGDLICCESLCYPGIASVVLSLGRRLQGIAMDADGMLPAQLAEQCAQEKPAMVICIATLQNPTTAIMPAARRHEIAQLAREHDLLLLDDDLYGFLAPDPVAPLATFAPERTVYLTSLSKSVSSTIRLGYLHCPPEWLPRITSSVRTSIWMVSPLAAQMATSLINTGQATDMAALQKQEAIARQEMAHELLGQYEYRAQPTAFHIWLRLPARWPSGEHFAVLARGHQLLVPGGDAFSANRDGEGRQHVRISLMAGTRDQMRFVLTKLAGLIDTPASVWL</sequence>
<protein>
    <submittedName>
        <fullName evidence="8">PLP-dependent aminotransferase family protein</fullName>
    </submittedName>
</protein>
<comment type="caution">
    <text evidence="8">The sequence shown here is derived from an EMBL/GenBank/DDBJ whole genome shotgun (WGS) entry which is preliminary data.</text>
</comment>
<evidence type="ECO:0000256" key="2">
    <source>
        <dbReference type="ARBA" id="ARBA00022898"/>
    </source>
</evidence>
<dbReference type="SMART" id="SM00345">
    <property type="entry name" value="HTH_GNTR"/>
    <property type="match status" value="1"/>
</dbReference>
<keyword evidence="3" id="KW-0805">Transcription regulation</keyword>
<dbReference type="Gene3D" id="1.10.10.10">
    <property type="entry name" value="Winged helix-like DNA-binding domain superfamily/Winged helix DNA-binding domain"/>
    <property type="match status" value="1"/>
</dbReference>
<dbReference type="RefSeq" id="WP_109062701.1">
    <property type="nucleotide sequence ID" value="NZ_QETA01000006.1"/>
</dbReference>
<keyword evidence="9" id="KW-1185">Reference proteome</keyword>
<dbReference type="GO" id="GO:0008483">
    <property type="term" value="F:transaminase activity"/>
    <property type="evidence" value="ECO:0007669"/>
    <property type="project" value="UniProtKB-KW"/>
</dbReference>
<evidence type="ECO:0000313" key="8">
    <source>
        <dbReference type="EMBL" id="PWF21885.1"/>
    </source>
</evidence>
<dbReference type="Proteomes" id="UP000245212">
    <property type="component" value="Unassembled WGS sequence"/>
</dbReference>
<evidence type="ECO:0000256" key="3">
    <source>
        <dbReference type="ARBA" id="ARBA00023015"/>
    </source>
</evidence>
<feature type="domain" description="HTH gntR-type" evidence="7">
    <location>
        <begin position="11"/>
        <end position="79"/>
    </location>
</feature>
<feature type="region of interest" description="Disordered" evidence="6">
    <location>
        <begin position="77"/>
        <end position="105"/>
    </location>
</feature>
<accession>A0A2V1K044</accession>
<dbReference type="EMBL" id="QETA01000006">
    <property type="protein sequence ID" value="PWF21885.1"/>
    <property type="molecule type" value="Genomic_DNA"/>
</dbReference>
<dbReference type="InterPro" id="IPR015424">
    <property type="entry name" value="PyrdxlP-dep_Trfase"/>
</dbReference>
<dbReference type="PANTHER" id="PTHR46577:SF1">
    <property type="entry name" value="HTH-TYPE TRANSCRIPTIONAL REGULATORY PROTEIN GABR"/>
    <property type="match status" value="1"/>
</dbReference>
<dbReference type="InterPro" id="IPR015422">
    <property type="entry name" value="PyrdxlP-dep_Trfase_small"/>
</dbReference>
<evidence type="ECO:0000256" key="4">
    <source>
        <dbReference type="ARBA" id="ARBA00023125"/>
    </source>
</evidence>
<name>A0A2V1K044_9BURK</name>
<proteinExistence type="inferred from homology"/>
<organism evidence="8 9">
    <name type="scientific">Corticimicrobacter populi</name>
    <dbReference type="NCBI Taxonomy" id="2175229"/>
    <lineage>
        <taxon>Bacteria</taxon>
        <taxon>Pseudomonadati</taxon>
        <taxon>Pseudomonadota</taxon>
        <taxon>Betaproteobacteria</taxon>
        <taxon>Burkholderiales</taxon>
        <taxon>Alcaligenaceae</taxon>
        <taxon>Corticimicrobacter</taxon>
    </lineage>
</organism>
<dbReference type="Gene3D" id="3.40.640.10">
    <property type="entry name" value="Type I PLP-dependent aspartate aminotransferase-like (Major domain)"/>
    <property type="match status" value="1"/>
</dbReference>
<gene>
    <name evidence="8" type="ORF">DD235_13930</name>
</gene>
<dbReference type="InterPro" id="IPR051446">
    <property type="entry name" value="HTH_trans_reg/aminotransferase"/>
</dbReference>
<dbReference type="CDD" id="cd00609">
    <property type="entry name" value="AAT_like"/>
    <property type="match status" value="1"/>
</dbReference>
<comment type="similarity">
    <text evidence="1">In the C-terminal section; belongs to the class-I pyridoxal-phosphate-dependent aminotransferase family.</text>
</comment>
<dbReference type="InterPro" id="IPR036388">
    <property type="entry name" value="WH-like_DNA-bd_sf"/>
</dbReference>
<evidence type="ECO:0000256" key="6">
    <source>
        <dbReference type="SAM" id="MobiDB-lite"/>
    </source>
</evidence>
<keyword evidence="5" id="KW-0804">Transcription</keyword>
<evidence type="ECO:0000259" key="7">
    <source>
        <dbReference type="PROSITE" id="PS50949"/>
    </source>
</evidence>